<dbReference type="SUPFAM" id="SSF56672">
    <property type="entry name" value="DNA/RNA polymerases"/>
    <property type="match status" value="1"/>
</dbReference>
<proteinExistence type="predicted"/>
<organism evidence="1">
    <name type="scientific">Spirodela intermedia</name>
    <name type="common">Intermediate duckweed</name>
    <dbReference type="NCBI Taxonomy" id="51605"/>
    <lineage>
        <taxon>Eukaryota</taxon>
        <taxon>Viridiplantae</taxon>
        <taxon>Streptophyta</taxon>
        <taxon>Embryophyta</taxon>
        <taxon>Tracheophyta</taxon>
        <taxon>Spermatophyta</taxon>
        <taxon>Magnoliopsida</taxon>
        <taxon>Liliopsida</taxon>
        <taxon>Araceae</taxon>
        <taxon>Lemnoideae</taxon>
        <taxon>Spirodela</taxon>
    </lineage>
</organism>
<evidence type="ECO:0000313" key="1">
    <source>
        <dbReference type="EMBL" id="CAA2618610.1"/>
    </source>
</evidence>
<sequence>MIKAKKDGTLRFYVDYRALNKIMVSNKYLVPNVEDLFD</sequence>
<dbReference type="InterPro" id="IPR043502">
    <property type="entry name" value="DNA/RNA_pol_sf"/>
</dbReference>
<dbReference type="EMBL" id="LR746267">
    <property type="protein sequence ID" value="CAA7394531.1"/>
    <property type="molecule type" value="Genomic_DNA"/>
</dbReference>
<accession>A0A7I8IKB5</accession>
<dbReference type="AlphaFoldDB" id="A0A7I8IKB5"/>
<evidence type="ECO:0000313" key="3">
    <source>
        <dbReference type="Proteomes" id="UP000663760"/>
    </source>
</evidence>
<dbReference type="PANTHER" id="PTHR15503">
    <property type="entry name" value="LDOC1 RELATED"/>
    <property type="match status" value="1"/>
</dbReference>
<dbReference type="EMBL" id="LR743591">
    <property type="protein sequence ID" value="CAA2618610.1"/>
    <property type="molecule type" value="Genomic_DNA"/>
</dbReference>
<gene>
    <name evidence="1" type="ORF">SI7747_04004777</name>
    <name evidence="2" type="ORF">SI8410_04005192</name>
</gene>
<dbReference type="Gene3D" id="3.10.10.10">
    <property type="entry name" value="HIV Type 1 Reverse Transcriptase, subunit A, domain 1"/>
    <property type="match status" value="1"/>
</dbReference>
<dbReference type="InterPro" id="IPR032567">
    <property type="entry name" value="RTL1-rel"/>
</dbReference>
<reference evidence="1" key="1">
    <citation type="submission" date="2019-12" db="EMBL/GenBank/DDBJ databases">
        <authorList>
            <person name="Scholz U."/>
            <person name="Mascher M."/>
            <person name="Fiebig A."/>
        </authorList>
    </citation>
    <scope>NUCLEOTIDE SEQUENCE</scope>
</reference>
<dbReference type="OrthoDB" id="1741804at2759"/>
<dbReference type="Gene3D" id="3.30.70.270">
    <property type="match status" value="1"/>
</dbReference>
<protein>
    <submittedName>
        <fullName evidence="1">Uncharacterized protein</fullName>
    </submittedName>
</protein>
<name>A0A7I8IKB5_SPIIN</name>
<keyword evidence="3" id="KW-1185">Reference proteome</keyword>
<dbReference type="Proteomes" id="UP000663760">
    <property type="component" value="Chromosome 4"/>
</dbReference>
<dbReference type="PANTHER" id="PTHR15503:SF45">
    <property type="entry name" value="RNA-DIRECTED DNA POLYMERASE HOMOLOG"/>
    <property type="match status" value="1"/>
</dbReference>
<dbReference type="InterPro" id="IPR043128">
    <property type="entry name" value="Rev_trsase/Diguanyl_cyclase"/>
</dbReference>
<evidence type="ECO:0000313" key="2">
    <source>
        <dbReference type="EMBL" id="CAA7394531.1"/>
    </source>
</evidence>